<dbReference type="EMBL" id="VBSN01000059">
    <property type="protein sequence ID" value="KAA6436995.1"/>
    <property type="molecule type" value="Genomic_DNA"/>
</dbReference>
<gene>
    <name evidence="1" type="ORF">FEM33_19935</name>
</gene>
<comment type="caution">
    <text evidence="1">The sequence shown here is derived from an EMBL/GenBank/DDBJ whole genome shotgun (WGS) entry which is preliminary data.</text>
</comment>
<proteinExistence type="predicted"/>
<evidence type="ECO:0000313" key="1">
    <source>
        <dbReference type="EMBL" id="KAA6436995.1"/>
    </source>
</evidence>
<accession>A0A5M8QLI2</accession>
<sequence length="62" mass="7579">MNRIEAAVKKYKWLLLSYPKGWWHKFVLREVIKLRTWTISNFGASTWNHWCESMKVKPEEPE</sequence>
<name>A0A5M8QLI2_9BACT</name>
<dbReference type="Proteomes" id="UP000323994">
    <property type="component" value="Unassembled WGS sequence"/>
</dbReference>
<dbReference type="AlphaFoldDB" id="A0A5M8QLI2"/>
<evidence type="ECO:0000313" key="2">
    <source>
        <dbReference type="Proteomes" id="UP000323994"/>
    </source>
</evidence>
<protein>
    <submittedName>
        <fullName evidence="1">Uncharacterized protein</fullName>
    </submittedName>
</protein>
<reference evidence="1 2" key="1">
    <citation type="submission" date="2019-05" db="EMBL/GenBank/DDBJ databases">
        <authorList>
            <person name="Qu J.-H."/>
        </authorList>
    </citation>
    <scope>NUCLEOTIDE SEQUENCE [LARGE SCALE GENOMIC DNA]</scope>
    <source>
        <strain evidence="1 2">NS28</strain>
    </source>
</reference>
<dbReference type="RefSeq" id="WP_139013754.1">
    <property type="nucleotide sequence ID" value="NZ_VBSN01000059.1"/>
</dbReference>
<dbReference type="OrthoDB" id="9850049at2"/>
<keyword evidence="2" id="KW-1185">Reference proteome</keyword>
<organism evidence="1 2">
    <name type="scientific">Dyadobacter flavalbus</name>
    <dbReference type="NCBI Taxonomy" id="2579942"/>
    <lineage>
        <taxon>Bacteria</taxon>
        <taxon>Pseudomonadati</taxon>
        <taxon>Bacteroidota</taxon>
        <taxon>Cytophagia</taxon>
        <taxon>Cytophagales</taxon>
        <taxon>Spirosomataceae</taxon>
        <taxon>Dyadobacter</taxon>
    </lineage>
</organism>